<dbReference type="NCBIfam" id="TIGR01352">
    <property type="entry name" value="tonB_Cterm"/>
    <property type="match status" value="1"/>
</dbReference>
<dbReference type="PANTHER" id="PTHR33446:SF2">
    <property type="entry name" value="PROTEIN TONB"/>
    <property type="match status" value="1"/>
</dbReference>
<dbReference type="PROSITE" id="PS52015">
    <property type="entry name" value="TONB_CTD"/>
    <property type="match status" value="1"/>
</dbReference>
<dbReference type="GO" id="GO:0030288">
    <property type="term" value="C:outer membrane-bounded periplasmic space"/>
    <property type="evidence" value="ECO:0007669"/>
    <property type="project" value="InterPro"/>
</dbReference>
<evidence type="ECO:0000256" key="6">
    <source>
        <dbReference type="ARBA" id="ARBA00022692"/>
    </source>
</evidence>
<dbReference type="InterPro" id="IPR037682">
    <property type="entry name" value="TonB_C"/>
</dbReference>
<dbReference type="GO" id="GO:0055085">
    <property type="term" value="P:transmembrane transport"/>
    <property type="evidence" value="ECO:0007669"/>
    <property type="project" value="InterPro"/>
</dbReference>
<dbReference type="GO" id="GO:0031992">
    <property type="term" value="F:energy transducer activity"/>
    <property type="evidence" value="ECO:0007669"/>
    <property type="project" value="InterPro"/>
</dbReference>
<feature type="compositionally biased region" description="Basic and acidic residues" evidence="10">
    <location>
        <begin position="63"/>
        <end position="80"/>
    </location>
</feature>
<keyword evidence="5" id="KW-0997">Cell inner membrane</keyword>
<keyword evidence="14" id="KW-1185">Reference proteome</keyword>
<dbReference type="InterPro" id="IPR003538">
    <property type="entry name" value="TonB"/>
</dbReference>
<dbReference type="GO" id="GO:0098797">
    <property type="term" value="C:plasma membrane protein complex"/>
    <property type="evidence" value="ECO:0007669"/>
    <property type="project" value="TreeGrafter"/>
</dbReference>
<dbReference type="AlphaFoldDB" id="A0A1G5H8B0"/>
<organism evidence="13 14">
    <name type="scientific">Desulfoluna spongiiphila</name>
    <dbReference type="NCBI Taxonomy" id="419481"/>
    <lineage>
        <taxon>Bacteria</taxon>
        <taxon>Pseudomonadati</taxon>
        <taxon>Thermodesulfobacteriota</taxon>
        <taxon>Desulfobacteria</taxon>
        <taxon>Desulfobacterales</taxon>
        <taxon>Desulfolunaceae</taxon>
        <taxon>Desulfoluna</taxon>
    </lineage>
</organism>
<sequence length="213" mass="23221">MIGARTRGPMALAALLALGVNIFLFALLPGMRTAPRRSEDTLRLRPVTMVRLQEMTPPPPPEAVKEPEKQDKPVKPRLDLPIDPTPVHTSAAPTLKVGPGLPELDTTAFNPGPVDMVFGESQLDKPPMPTHKVAPIYPFRAKRLGISGSVTVKFLVEKDGSVREMEIVGSTPPGVFDRAVIDAVGRWTFNPGEITGDKVRVRVTKIIHFNLQS</sequence>
<keyword evidence="9 11" id="KW-0472">Membrane</keyword>
<feature type="domain" description="TonB C-terminal" evidence="12">
    <location>
        <begin position="122"/>
        <end position="213"/>
    </location>
</feature>
<proteinExistence type="inferred from homology"/>
<dbReference type="GO" id="GO:0015031">
    <property type="term" value="P:protein transport"/>
    <property type="evidence" value="ECO:0007669"/>
    <property type="project" value="UniProtKB-KW"/>
</dbReference>
<evidence type="ECO:0000256" key="1">
    <source>
        <dbReference type="ARBA" id="ARBA00004383"/>
    </source>
</evidence>
<dbReference type="InterPro" id="IPR006260">
    <property type="entry name" value="TonB/TolA_C"/>
</dbReference>
<keyword evidence="6 11" id="KW-0812">Transmembrane</keyword>
<dbReference type="SUPFAM" id="SSF74653">
    <property type="entry name" value="TolA/TonB C-terminal domain"/>
    <property type="match status" value="1"/>
</dbReference>
<evidence type="ECO:0000313" key="13">
    <source>
        <dbReference type="EMBL" id="SCY60142.1"/>
    </source>
</evidence>
<evidence type="ECO:0000256" key="4">
    <source>
        <dbReference type="ARBA" id="ARBA00022475"/>
    </source>
</evidence>
<keyword evidence="3" id="KW-0813">Transport</keyword>
<dbReference type="Gene3D" id="3.30.1150.10">
    <property type="match status" value="1"/>
</dbReference>
<dbReference type="EMBL" id="FMUX01000013">
    <property type="protein sequence ID" value="SCY60142.1"/>
    <property type="molecule type" value="Genomic_DNA"/>
</dbReference>
<dbReference type="Proteomes" id="UP000198870">
    <property type="component" value="Unassembled WGS sequence"/>
</dbReference>
<evidence type="ECO:0000256" key="3">
    <source>
        <dbReference type="ARBA" id="ARBA00022448"/>
    </source>
</evidence>
<dbReference type="Pfam" id="PF03544">
    <property type="entry name" value="TonB_C"/>
    <property type="match status" value="1"/>
</dbReference>
<evidence type="ECO:0000256" key="8">
    <source>
        <dbReference type="ARBA" id="ARBA00022989"/>
    </source>
</evidence>
<keyword evidence="4" id="KW-1003">Cell membrane</keyword>
<evidence type="ECO:0000256" key="5">
    <source>
        <dbReference type="ARBA" id="ARBA00022519"/>
    </source>
</evidence>
<accession>A0A1G5H8B0</accession>
<dbReference type="PANTHER" id="PTHR33446">
    <property type="entry name" value="PROTEIN TONB-RELATED"/>
    <property type="match status" value="1"/>
</dbReference>
<protein>
    <submittedName>
        <fullName evidence="13">Outer membrane transport energization protein TonB</fullName>
    </submittedName>
</protein>
<dbReference type="InterPro" id="IPR051045">
    <property type="entry name" value="TonB-dependent_transducer"/>
</dbReference>
<reference evidence="13 14" key="1">
    <citation type="submission" date="2016-10" db="EMBL/GenBank/DDBJ databases">
        <authorList>
            <person name="de Groot N.N."/>
        </authorList>
    </citation>
    <scope>NUCLEOTIDE SEQUENCE [LARGE SCALE GENOMIC DNA]</scope>
    <source>
        <strain evidence="13 14">AA1</strain>
    </source>
</reference>
<keyword evidence="8 11" id="KW-1133">Transmembrane helix</keyword>
<evidence type="ECO:0000313" key="14">
    <source>
        <dbReference type="Proteomes" id="UP000198870"/>
    </source>
</evidence>
<evidence type="ECO:0000259" key="12">
    <source>
        <dbReference type="PROSITE" id="PS52015"/>
    </source>
</evidence>
<evidence type="ECO:0000256" key="10">
    <source>
        <dbReference type="SAM" id="MobiDB-lite"/>
    </source>
</evidence>
<gene>
    <name evidence="13" type="ORF">SAMN05216233_11317</name>
</gene>
<name>A0A1G5H8B0_9BACT</name>
<evidence type="ECO:0000256" key="9">
    <source>
        <dbReference type="ARBA" id="ARBA00023136"/>
    </source>
</evidence>
<feature type="region of interest" description="Disordered" evidence="10">
    <location>
        <begin position="52"/>
        <end position="100"/>
    </location>
</feature>
<dbReference type="STRING" id="419481.SAMN05216233_11317"/>
<keyword evidence="7" id="KW-0653">Protein transport</keyword>
<comment type="subcellular location">
    <subcellularLocation>
        <location evidence="1">Cell inner membrane</location>
        <topology evidence="1">Single-pass membrane protein</topology>
        <orientation evidence="1">Periplasmic side</orientation>
    </subcellularLocation>
</comment>
<dbReference type="GO" id="GO:0015891">
    <property type="term" value="P:siderophore transport"/>
    <property type="evidence" value="ECO:0007669"/>
    <property type="project" value="InterPro"/>
</dbReference>
<dbReference type="RefSeq" id="WP_092212153.1">
    <property type="nucleotide sequence ID" value="NZ_FMUX01000013.1"/>
</dbReference>
<evidence type="ECO:0000256" key="7">
    <source>
        <dbReference type="ARBA" id="ARBA00022927"/>
    </source>
</evidence>
<comment type="similarity">
    <text evidence="2">Belongs to the TonB family.</text>
</comment>
<evidence type="ECO:0000256" key="11">
    <source>
        <dbReference type="SAM" id="Phobius"/>
    </source>
</evidence>
<feature type="transmembrane region" description="Helical" evidence="11">
    <location>
        <begin position="12"/>
        <end position="31"/>
    </location>
</feature>
<evidence type="ECO:0000256" key="2">
    <source>
        <dbReference type="ARBA" id="ARBA00006555"/>
    </source>
</evidence>
<dbReference type="PRINTS" id="PR01374">
    <property type="entry name" value="TONBPROTEIN"/>
</dbReference>
<dbReference type="OrthoDB" id="9810145at2"/>